<dbReference type="EMBL" id="QPHM01000001">
    <property type="protein sequence ID" value="RCU46463.1"/>
    <property type="molecule type" value="Genomic_DNA"/>
</dbReference>
<proteinExistence type="predicted"/>
<dbReference type="RefSeq" id="WP_114448015.1">
    <property type="nucleotide sequence ID" value="NZ_QPHM01000001.1"/>
</dbReference>
<dbReference type="AlphaFoldDB" id="A0A368N8Y1"/>
<name>A0A368N8Y1_9EURY</name>
<keyword evidence="2" id="KW-1185">Reference proteome</keyword>
<reference evidence="1 2" key="1">
    <citation type="submission" date="2018-07" db="EMBL/GenBank/DDBJ databases">
        <title>Genome sequences of Haloplanus salinus JCM 18368T.</title>
        <authorList>
            <person name="Kim Y.B."/>
            <person name="Roh S.W."/>
        </authorList>
    </citation>
    <scope>NUCLEOTIDE SEQUENCE [LARGE SCALE GENOMIC DNA]</scope>
    <source>
        <strain evidence="1 2">JCM 18368</strain>
    </source>
</reference>
<protein>
    <submittedName>
        <fullName evidence="1">Uncharacterized protein</fullName>
    </submittedName>
</protein>
<gene>
    <name evidence="1" type="ORF">DU504_03550</name>
</gene>
<accession>A0A368N8Y1</accession>
<evidence type="ECO:0000313" key="2">
    <source>
        <dbReference type="Proteomes" id="UP000252189"/>
    </source>
</evidence>
<evidence type="ECO:0000313" key="1">
    <source>
        <dbReference type="EMBL" id="RCU46463.1"/>
    </source>
</evidence>
<organism evidence="1 2">
    <name type="scientific">Haloplanus salinus</name>
    <dbReference type="NCBI Taxonomy" id="1126245"/>
    <lineage>
        <taxon>Archaea</taxon>
        <taxon>Methanobacteriati</taxon>
        <taxon>Methanobacteriota</taxon>
        <taxon>Stenosarchaea group</taxon>
        <taxon>Halobacteria</taxon>
        <taxon>Halobacteriales</taxon>
        <taxon>Haloferacaceae</taxon>
        <taxon>Haloplanus</taxon>
    </lineage>
</organism>
<comment type="caution">
    <text evidence="1">The sequence shown here is derived from an EMBL/GenBank/DDBJ whole genome shotgun (WGS) entry which is preliminary data.</text>
</comment>
<dbReference type="Proteomes" id="UP000252189">
    <property type="component" value="Unassembled WGS sequence"/>
</dbReference>
<sequence>MGDGSTQMDLSAELDRLSAMRGDDGDDGDAGVRIEILDAVVEPDGVDGHRMVGLTVAADGDAASLRGSRWRHPLHHLHREDVRPTIDGMPVGVAEALDAVGGADLDDGYVLDRATYVVWAVDGTRGGNAVRLRAIEAPPAADAAVDETQTVEVSRLETASRPGFDDTARYRAFDSVGRRLDPSAFVP</sequence>